<dbReference type="GO" id="GO:0015173">
    <property type="term" value="F:aromatic amino acid transmembrane transporter activity"/>
    <property type="evidence" value="ECO:0007669"/>
    <property type="project" value="InterPro"/>
</dbReference>
<feature type="transmembrane region" description="Helical" evidence="9">
    <location>
        <begin position="26"/>
        <end position="53"/>
    </location>
</feature>
<feature type="transmembrane region" description="Helical" evidence="9">
    <location>
        <begin position="327"/>
        <end position="347"/>
    </location>
</feature>
<protein>
    <submittedName>
        <fullName evidence="10">Tyrosine transporter</fullName>
    </submittedName>
</protein>
<feature type="transmembrane region" description="Helical" evidence="9">
    <location>
        <begin position="262"/>
        <end position="288"/>
    </location>
</feature>
<feature type="transmembrane region" description="Helical" evidence="9">
    <location>
        <begin position="111"/>
        <end position="133"/>
    </location>
</feature>
<comment type="caution">
    <text evidence="10">The sequence shown here is derived from an EMBL/GenBank/DDBJ whole genome shotgun (WGS) entry which is preliminary data.</text>
</comment>
<feature type="transmembrane region" description="Helical" evidence="9">
    <location>
        <begin position="80"/>
        <end position="99"/>
    </location>
</feature>
<evidence type="ECO:0000256" key="6">
    <source>
        <dbReference type="ARBA" id="ARBA00022970"/>
    </source>
</evidence>
<dbReference type="AlphaFoldDB" id="A0A1E5FTL9"/>
<keyword evidence="4" id="KW-0997">Cell inner membrane</keyword>
<evidence type="ECO:0000256" key="7">
    <source>
        <dbReference type="ARBA" id="ARBA00022989"/>
    </source>
</evidence>
<evidence type="ECO:0000256" key="1">
    <source>
        <dbReference type="ARBA" id="ARBA00004429"/>
    </source>
</evidence>
<dbReference type="GO" id="GO:0005886">
    <property type="term" value="C:plasma membrane"/>
    <property type="evidence" value="ECO:0007669"/>
    <property type="project" value="UniProtKB-SubCell"/>
</dbReference>
<keyword evidence="7 9" id="KW-1133">Transmembrane helix</keyword>
<dbReference type="EMBL" id="AJZD02000099">
    <property type="protein sequence ID" value="OEF93857.1"/>
    <property type="molecule type" value="Genomic_DNA"/>
</dbReference>
<keyword evidence="6" id="KW-0029">Amino-acid transport</keyword>
<keyword evidence="8 9" id="KW-0472">Membrane</keyword>
<dbReference type="GO" id="GO:0003333">
    <property type="term" value="P:amino acid transmembrane transport"/>
    <property type="evidence" value="ECO:0007669"/>
    <property type="project" value="InterPro"/>
</dbReference>
<evidence type="ECO:0000256" key="3">
    <source>
        <dbReference type="ARBA" id="ARBA00022475"/>
    </source>
</evidence>
<dbReference type="PRINTS" id="PR00166">
    <property type="entry name" value="AROAAPRMEASE"/>
</dbReference>
<feature type="transmembrane region" description="Helical" evidence="9">
    <location>
        <begin position="368"/>
        <end position="386"/>
    </location>
</feature>
<dbReference type="PANTHER" id="PTHR46997">
    <property type="entry name" value="LOW AFFINITY TRYPTOPHAN PERMEASE-RELATED"/>
    <property type="match status" value="1"/>
</dbReference>
<evidence type="ECO:0000256" key="4">
    <source>
        <dbReference type="ARBA" id="ARBA00022519"/>
    </source>
</evidence>
<proteinExistence type="predicted"/>
<evidence type="ECO:0000256" key="9">
    <source>
        <dbReference type="SAM" id="Phobius"/>
    </source>
</evidence>
<sequence>MKLFGSSLILSGTALGAGMLAIPMVLAQFGFMISSVLMLLIFIGTTYSALLLAEACTKTKDNSGMSSVAYLTLGSKGKHFINALFYLLLVCMLIAYILGVGDIIHKLLLDVGVDVSASVAYTIFSLLMGAIVVSGKSYIDKLNRGLFILMVVMLFIVIASLFSNIRLDYLTQTSQYTANDVVQYSAVIFTSFASMVVIPSLVIYNREATQKQIRNMILLGSVIPLICYLTWLFAIIGNLGTDAISQFHNISELISAFSGQSAWLKVVIALFSALALVTSFLGVSMALYDQNKDAVTNNKLMAYALTFVLPLVLAELFASQFVSMLDYAGMVLVFLAIWGPLAMVVKVRRPDFPHLQTEGSYTAAGGDTALMATFGFGALIFVSWFMG</sequence>
<gene>
    <name evidence="10" type="ORF">A142_19460</name>
</gene>
<accession>A0A1E5FTL9</accession>
<keyword evidence="3" id="KW-1003">Cell membrane</keyword>
<dbReference type="Gene3D" id="1.20.1740.10">
    <property type="entry name" value="Amino acid/polyamine transporter I"/>
    <property type="match status" value="1"/>
</dbReference>
<dbReference type="PANTHER" id="PTHR46997:SF2">
    <property type="entry name" value="TYROSINE-SPECIFIC TRANSPORT SYSTEM"/>
    <property type="match status" value="1"/>
</dbReference>
<evidence type="ECO:0000313" key="11">
    <source>
        <dbReference type="Proteomes" id="UP000094802"/>
    </source>
</evidence>
<organism evidence="10 11">
    <name type="scientific">Vibrio splendidus 12E03</name>
    <dbReference type="NCBI Taxonomy" id="1191305"/>
    <lineage>
        <taxon>Bacteria</taxon>
        <taxon>Pseudomonadati</taxon>
        <taxon>Pseudomonadota</taxon>
        <taxon>Gammaproteobacteria</taxon>
        <taxon>Vibrionales</taxon>
        <taxon>Vibrionaceae</taxon>
        <taxon>Vibrio</taxon>
    </lineage>
</organism>
<feature type="transmembrane region" description="Helical" evidence="9">
    <location>
        <begin position="216"/>
        <end position="236"/>
    </location>
</feature>
<feature type="transmembrane region" description="Helical" evidence="9">
    <location>
        <begin position="300"/>
        <end position="321"/>
    </location>
</feature>
<dbReference type="RefSeq" id="WP_019826395.1">
    <property type="nucleotide sequence ID" value="NZ_AJZD02000099.1"/>
</dbReference>
<comment type="subcellular location">
    <subcellularLocation>
        <location evidence="1">Cell inner membrane</location>
        <topology evidence="1">Multi-pass membrane protein</topology>
    </subcellularLocation>
</comment>
<feature type="transmembrane region" description="Helical" evidence="9">
    <location>
        <begin position="145"/>
        <end position="162"/>
    </location>
</feature>
<dbReference type="Pfam" id="PF03222">
    <property type="entry name" value="Trp_Tyr_perm"/>
    <property type="match status" value="1"/>
</dbReference>
<dbReference type="Proteomes" id="UP000094802">
    <property type="component" value="Unassembled WGS sequence"/>
</dbReference>
<dbReference type="OrthoDB" id="18749at2"/>
<feature type="transmembrane region" description="Helical" evidence="9">
    <location>
        <begin position="182"/>
        <end position="204"/>
    </location>
</feature>
<dbReference type="InterPro" id="IPR018227">
    <property type="entry name" value="Amino_acid_transport_2"/>
</dbReference>
<evidence type="ECO:0000256" key="5">
    <source>
        <dbReference type="ARBA" id="ARBA00022692"/>
    </source>
</evidence>
<dbReference type="InterPro" id="IPR013059">
    <property type="entry name" value="Trp_tyr_transpt"/>
</dbReference>
<keyword evidence="2" id="KW-0813">Transport</keyword>
<reference evidence="10 11" key="1">
    <citation type="journal article" date="2012" name="Science">
        <title>Ecological populations of bacteria act as socially cohesive units of antibiotic production and resistance.</title>
        <authorList>
            <person name="Cordero O.X."/>
            <person name="Wildschutte H."/>
            <person name="Kirkup B."/>
            <person name="Proehl S."/>
            <person name="Ngo L."/>
            <person name="Hussain F."/>
            <person name="Le Roux F."/>
            <person name="Mincer T."/>
            <person name="Polz M.F."/>
        </authorList>
    </citation>
    <scope>NUCLEOTIDE SEQUENCE [LARGE SCALE GENOMIC DNA]</scope>
    <source>
        <strain evidence="10 11">12E03</strain>
    </source>
</reference>
<name>A0A1E5FTL9_VIBSP</name>
<keyword evidence="5 9" id="KW-0812">Transmembrane</keyword>
<evidence type="ECO:0000313" key="10">
    <source>
        <dbReference type="EMBL" id="OEF93857.1"/>
    </source>
</evidence>
<evidence type="ECO:0000256" key="8">
    <source>
        <dbReference type="ARBA" id="ARBA00023136"/>
    </source>
</evidence>
<evidence type="ECO:0000256" key="2">
    <source>
        <dbReference type="ARBA" id="ARBA00022448"/>
    </source>
</evidence>